<feature type="transmembrane region" description="Helical" evidence="8">
    <location>
        <begin position="76"/>
        <end position="93"/>
    </location>
</feature>
<dbReference type="PANTHER" id="PTHR23522">
    <property type="entry name" value="BLL5896 PROTEIN"/>
    <property type="match status" value="1"/>
</dbReference>
<dbReference type="Pfam" id="PF12832">
    <property type="entry name" value="MFS_1_like"/>
    <property type="match status" value="1"/>
</dbReference>
<feature type="transmembrane region" description="Helical" evidence="8">
    <location>
        <begin position="161"/>
        <end position="182"/>
    </location>
</feature>
<evidence type="ECO:0000313" key="11">
    <source>
        <dbReference type="Proteomes" id="UP000028123"/>
    </source>
</evidence>
<keyword evidence="11" id="KW-1185">Reference proteome</keyword>
<feature type="transmembrane region" description="Helical" evidence="8">
    <location>
        <begin position="271"/>
        <end position="289"/>
    </location>
</feature>
<feature type="transmembrane region" description="Helical" evidence="8">
    <location>
        <begin position="240"/>
        <end position="259"/>
    </location>
</feature>
<comment type="caution">
    <text evidence="10">The sequence shown here is derived from an EMBL/GenBank/DDBJ whole genome shotgun (WGS) entry which is preliminary data.</text>
</comment>
<organism evidence="10 11">
    <name type="scientific">Paenibacillus tyrfis</name>
    <dbReference type="NCBI Taxonomy" id="1501230"/>
    <lineage>
        <taxon>Bacteria</taxon>
        <taxon>Bacillati</taxon>
        <taxon>Bacillota</taxon>
        <taxon>Bacilli</taxon>
        <taxon>Bacillales</taxon>
        <taxon>Paenibacillaceae</taxon>
        <taxon>Paenibacillus</taxon>
    </lineage>
</organism>
<dbReference type="GO" id="GO:0015528">
    <property type="term" value="F:lactose:proton symporter activity"/>
    <property type="evidence" value="ECO:0007669"/>
    <property type="project" value="TreeGrafter"/>
</dbReference>
<accession>A0A081P6A6</accession>
<dbReference type="InterPro" id="IPR024989">
    <property type="entry name" value="MFS_assoc_dom"/>
</dbReference>
<dbReference type="Gene3D" id="1.20.1250.20">
    <property type="entry name" value="MFS general substrate transporter like domains"/>
    <property type="match status" value="2"/>
</dbReference>
<keyword evidence="2" id="KW-0813">Transport</keyword>
<dbReference type="SUPFAM" id="SSF103473">
    <property type="entry name" value="MFS general substrate transporter"/>
    <property type="match status" value="1"/>
</dbReference>
<dbReference type="GO" id="GO:0030395">
    <property type="term" value="F:lactose binding"/>
    <property type="evidence" value="ECO:0007669"/>
    <property type="project" value="TreeGrafter"/>
</dbReference>
<dbReference type="EMBL" id="JNVM01000007">
    <property type="protein sequence ID" value="KEQ26229.1"/>
    <property type="molecule type" value="Genomic_DNA"/>
</dbReference>
<dbReference type="InterPro" id="IPR036259">
    <property type="entry name" value="MFS_trans_sf"/>
</dbReference>
<reference evidence="10 11" key="1">
    <citation type="submission" date="2014-06" db="EMBL/GenBank/DDBJ databases">
        <title>Draft genome sequence of Paenibacillus sp. MSt1.</title>
        <authorList>
            <person name="Aw Y.K."/>
            <person name="Ong K.S."/>
            <person name="Gan H.M."/>
            <person name="Lee S.M."/>
        </authorList>
    </citation>
    <scope>NUCLEOTIDE SEQUENCE [LARGE SCALE GENOMIC DNA]</scope>
    <source>
        <strain evidence="10 11">MSt1</strain>
    </source>
</reference>
<keyword evidence="6 8" id="KW-1133">Transmembrane helix</keyword>
<keyword evidence="5 8" id="KW-0812">Transmembrane</keyword>
<dbReference type="OrthoDB" id="1650886at2"/>
<keyword evidence="3" id="KW-1003">Cell membrane</keyword>
<evidence type="ECO:0000256" key="4">
    <source>
        <dbReference type="ARBA" id="ARBA00022519"/>
    </source>
</evidence>
<evidence type="ECO:0000259" key="9">
    <source>
        <dbReference type="Pfam" id="PF12832"/>
    </source>
</evidence>
<evidence type="ECO:0000313" key="10">
    <source>
        <dbReference type="EMBL" id="KEQ26229.1"/>
    </source>
</evidence>
<evidence type="ECO:0000256" key="6">
    <source>
        <dbReference type="ARBA" id="ARBA00022989"/>
    </source>
</evidence>
<feature type="transmembrane region" description="Helical" evidence="8">
    <location>
        <begin position="194"/>
        <end position="220"/>
    </location>
</feature>
<gene>
    <name evidence="10" type="ORF">ET33_34750</name>
</gene>
<protein>
    <submittedName>
        <fullName evidence="10">MFS transporter</fullName>
    </submittedName>
</protein>
<dbReference type="PIRSF" id="PIRSF004925">
    <property type="entry name" value="HcaT"/>
    <property type="match status" value="1"/>
</dbReference>
<feature type="transmembrane region" description="Helical" evidence="8">
    <location>
        <begin position="136"/>
        <end position="155"/>
    </location>
</feature>
<feature type="transmembrane region" description="Helical" evidence="8">
    <location>
        <begin position="329"/>
        <end position="353"/>
    </location>
</feature>
<dbReference type="PANTHER" id="PTHR23522:SF10">
    <property type="entry name" value="3-PHENYLPROPIONIC ACID TRANSPORTER-RELATED"/>
    <property type="match status" value="1"/>
</dbReference>
<evidence type="ECO:0000256" key="3">
    <source>
        <dbReference type="ARBA" id="ARBA00022475"/>
    </source>
</evidence>
<evidence type="ECO:0000256" key="8">
    <source>
        <dbReference type="SAM" id="Phobius"/>
    </source>
</evidence>
<name>A0A081P6A6_9BACL</name>
<feature type="transmembrane region" description="Helical" evidence="8">
    <location>
        <begin position="359"/>
        <end position="381"/>
    </location>
</feature>
<feature type="transmembrane region" description="Helical" evidence="8">
    <location>
        <begin position="47"/>
        <end position="64"/>
    </location>
</feature>
<dbReference type="GO" id="GO:0005886">
    <property type="term" value="C:plasma membrane"/>
    <property type="evidence" value="ECO:0007669"/>
    <property type="project" value="UniProtKB-SubCell"/>
</dbReference>
<dbReference type="RefSeq" id="WP_036680076.1">
    <property type="nucleotide sequence ID" value="NZ_FYEP01000028.1"/>
</dbReference>
<evidence type="ECO:0000256" key="7">
    <source>
        <dbReference type="ARBA" id="ARBA00023136"/>
    </source>
</evidence>
<dbReference type="Proteomes" id="UP000028123">
    <property type="component" value="Unassembled WGS sequence"/>
</dbReference>
<feature type="domain" description="Major facilitator superfamily associated" evidence="9">
    <location>
        <begin position="13"/>
        <end position="362"/>
    </location>
</feature>
<keyword evidence="4" id="KW-0997">Cell inner membrane</keyword>
<keyword evidence="7 8" id="KW-0472">Membrane</keyword>
<dbReference type="AlphaFoldDB" id="A0A081P6A6"/>
<evidence type="ECO:0000256" key="2">
    <source>
        <dbReference type="ARBA" id="ARBA00022448"/>
    </source>
</evidence>
<dbReference type="InterPro" id="IPR026032">
    <property type="entry name" value="HcaT-like"/>
</dbReference>
<feature type="transmembrane region" description="Helical" evidence="8">
    <location>
        <begin position="12"/>
        <end position="35"/>
    </location>
</feature>
<dbReference type="eggNOG" id="COG2814">
    <property type="taxonomic scope" value="Bacteria"/>
</dbReference>
<evidence type="ECO:0000256" key="5">
    <source>
        <dbReference type="ARBA" id="ARBA00022692"/>
    </source>
</evidence>
<feature type="transmembrane region" description="Helical" evidence="8">
    <location>
        <begin position="99"/>
        <end position="124"/>
    </location>
</feature>
<proteinExistence type="predicted"/>
<feature type="transmembrane region" description="Helical" evidence="8">
    <location>
        <begin position="295"/>
        <end position="317"/>
    </location>
</feature>
<evidence type="ECO:0000256" key="1">
    <source>
        <dbReference type="ARBA" id="ARBA00004429"/>
    </source>
</evidence>
<sequence length="396" mass="43471">MSMSKPPRNEVVLRSFTFTYYMTMAVITSFFPLYFQSKGFSTLQIGLLYSVGPMIGIFSNLFWGVASDKVRSVKKILNVIFIGQLLMAAWTFHTDTFGLLMVLMAAFFFFQSPTTSLTDSLILLTVSRNGKSYASFRVWGSIGFAVAALVFGQLLKSYGAGLTVVLCLGTIACSLLLSFLLTDTRDANVKKPDFSGLLPIVGSRSFLAFLLTVLTVSIAHRMNDGFLALFLQRLGGDQSVVGWSWMVSALSEIPVFFLLSKYGHKLKELPLLALCCLAYAVRFLLMSLVDNPMWVIAIQMMHSVTFGVFLFTTIRYIQSVVPDHFRASGQAVFAITWSGLAGLLSGTIGGWVFNSWSPHALYAVGSVLSFVAMLGFLALYVKAKSVAEGAQQDSLQ</sequence>
<comment type="subcellular location">
    <subcellularLocation>
        <location evidence="1">Cell inner membrane</location>
        <topology evidence="1">Multi-pass membrane protein</topology>
    </subcellularLocation>
</comment>